<dbReference type="PANTHER" id="PTHR43073">
    <property type="entry name" value="DIHYDROPYRIMIDINE DEHYDROGENASE [NADP(+)]"/>
    <property type="match status" value="1"/>
</dbReference>
<keyword evidence="3" id="KW-0288">FMN</keyword>
<dbReference type="InterPro" id="IPR028261">
    <property type="entry name" value="DPD_II"/>
</dbReference>
<evidence type="ECO:0000256" key="11">
    <source>
        <dbReference type="ARBA" id="ARBA00049728"/>
    </source>
</evidence>
<name>A0A0M5IG35_9CORY</name>
<dbReference type="InterPro" id="IPR023753">
    <property type="entry name" value="FAD/NAD-binding_dom"/>
</dbReference>
<organism evidence="13 14">
    <name type="scientific">Corynebacterium deserti GIMN1.010</name>
    <dbReference type="NCBI Taxonomy" id="931089"/>
    <lineage>
        <taxon>Bacteria</taxon>
        <taxon>Bacillati</taxon>
        <taxon>Actinomycetota</taxon>
        <taxon>Actinomycetes</taxon>
        <taxon>Mycobacteriales</taxon>
        <taxon>Corynebacteriaceae</taxon>
        <taxon>Corynebacterium</taxon>
    </lineage>
</organism>
<proteinExistence type="predicted"/>
<dbReference type="STRING" id="931089.CDES_06430"/>
<evidence type="ECO:0000313" key="14">
    <source>
        <dbReference type="Proteomes" id="UP000068067"/>
    </source>
</evidence>
<evidence type="ECO:0000256" key="6">
    <source>
        <dbReference type="ARBA" id="ARBA00032722"/>
    </source>
</evidence>
<dbReference type="KEGG" id="cdx:CDES_06430"/>
<evidence type="ECO:0000256" key="8">
    <source>
        <dbReference type="ARBA" id="ARBA00048792"/>
    </source>
</evidence>
<comment type="catalytic activity">
    <reaction evidence="8">
        <text>5,6-dihydrouracil + NAD(+) = uracil + NADH + H(+)</text>
        <dbReference type="Rhea" id="RHEA:20189"/>
        <dbReference type="ChEBI" id="CHEBI:15378"/>
        <dbReference type="ChEBI" id="CHEBI:15901"/>
        <dbReference type="ChEBI" id="CHEBI:17568"/>
        <dbReference type="ChEBI" id="CHEBI:57540"/>
        <dbReference type="ChEBI" id="CHEBI:57945"/>
        <dbReference type="EC" id="1.3.1.1"/>
    </reaction>
</comment>
<evidence type="ECO:0000256" key="2">
    <source>
        <dbReference type="ARBA" id="ARBA00022630"/>
    </source>
</evidence>
<dbReference type="SUPFAM" id="SSF51971">
    <property type="entry name" value="Nucleotide-binding domain"/>
    <property type="match status" value="1"/>
</dbReference>
<protein>
    <recommendedName>
        <fullName evidence="11">dihydrouracil dehydrogenase (NAD(+))</fullName>
        <ecNumber evidence="11">1.3.1.1</ecNumber>
    </recommendedName>
    <alternativeName>
        <fullName evidence="6">Dihydrothymine dehydrogenase</fullName>
    </alternativeName>
    <alternativeName>
        <fullName evidence="5">Dihydrouracil dehydrogenase</fullName>
    </alternativeName>
</protein>
<comment type="cofactor">
    <cofactor evidence="1">
        <name>FMN</name>
        <dbReference type="ChEBI" id="CHEBI:58210"/>
    </cofactor>
</comment>
<evidence type="ECO:0000256" key="9">
    <source>
        <dbReference type="ARBA" id="ARBA00049578"/>
    </source>
</evidence>
<comment type="catalytic activity">
    <reaction evidence="7">
        <text>5,6-dihydrothymine + NAD(+) = thymine + NADH + H(+)</text>
        <dbReference type="Rhea" id="RHEA:28791"/>
        <dbReference type="ChEBI" id="CHEBI:15378"/>
        <dbReference type="ChEBI" id="CHEBI:17821"/>
        <dbReference type="ChEBI" id="CHEBI:27468"/>
        <dbReference type="ChEBI" id="CHEBI:57540"/>
        <dbReference type="ChEBI" id="CHEBI:57945"/>
        <dbReference type="EC" id="1.3.1.1"/>
    </reaction>
</comment>
<comment type="subunit">
    <text evidence="10">Heterotetramer of 2 PreA and 2 PreT subunits.</text>
</comment>
<comment type="function">
    <text evidence="9">Involved in pyrimidine base degradation. Catalyzes physiologically the reduction of uracil to 5,6-dihydrouracil (DHU) by using NADH as a specific cosubstrate. It also catalyzes the reverse reaction and the reduction of thymine to 5,6-dihydrothymine (DHT).</text>
</comment>
<keyword evidence="4" id="KW-0560">Oxidoreductase</keyword>
<reference evidence="13 14" key="1">
    <citation type="submission" date="2014-08" db="EMBL/GenBank/DDBJ databases">
        <title>Complete genome sequence of Corynebacterium deserti GIMN1.010 (=DSM 45689), isolated from desert sand in western China.</title>
        <authorList>
            <person name="Ruckert C."/>
            <person name="Albersmeier A."/>
            <person name="Kalinowski J."/>
        </authorList>
    </citation>
    <scope>NUCLEOTIDE SEQUENCE [LARGE SCALE GENOMIC DNA]</scope>
    <source>
        <strain evidence="13 14">GIMN1.010</strain>
    </source>
</reference>
<dbReference type="InterPro" id="IPR009051">
    <property type="entry name" value="Helical_ferredxn"/>
</dbReference>
<dbReference type="Pfam" id="PF14691">
    <property type="entry name" value="Fer4_20"/>
    <property type="match status" value="1"/>
</dbReference>
<dbReference type="InterPro" id="IPR017896">
    <property type="entry name" value="4Fe4S_Fe-S-bd"/>
</dbReference>
<dbReference type="PRINTS" id="PR00419">
    <property type="entry name" value="ADXRDTASE"/>
</dbReference>
<dbReference type="PANTHER" id="PTHR43073:SF2">
    <property type="entry name" value="DIHYDROPYRIMIDINE DEHYDROGENASE [NADP(+)]"/>
    <property type="match status" value="1"/>
</dbReference>
<feature type="domain" description="4Fe-4S ferredoxin-type" evidence="12">
    <location>
        <begin position="22"/>
        <end position="56"/>
    </location>
</feature>
<dbReference type="Gene3D" id="1.10.1060.10">
    <property type="entry name" value="Alpha-helical ferredoxin"/>
    <property type="match status" value="1"/>
</dbReference>
<dbReference type="Pfam" id="PF07992">
    <property type="entry name" value="Pyr_redox_2"/>
    <property type="match status" value="1"/>
</dbReference>
<evidence type="ECO:0000256" key="3">
    <source>
        <dbReference type="ARBA" id="ARBA00022643"/>
    </source>
</evidence>
<keyword evidence="14" id="KW-1185">Reference proteome</keyword>
<dbReference type="SUPFAM" id="SSF46548">
    <property type="entry name" value="alpha-helical ferredoxin"/>
    <property type="match status" value="1"/>
</dbReference>
<dbReference type="GO" id="GO:0051536">
    <property type="term" value="F:iron-sulfur cluster binding"/>
    <property type="evidence" value="ECO:0007669"/>
    <property type="project" value="InterPro"/>
</dbReference>
<keyword evidence="2" id="KW-0285">Flavoprotein</keyword>
<dbReference type="Gene3D" id="3.50.50.60">
    <property type="entry name" value="FAD/NAD(P)-binding domain"/>
    <property type="match status" value="1"/>
</dbReference>
<dbReference type="GO" id="GO:0004159">
    <property type="term" value="F:dihydropyrimidine dehydrogenase (NAD+) activity"/>
    <property type="evidence" value="ECO:0007669"/>
    <property type="project" value="UniProtKB-EC"/>
</dbReference>
<sequence length="446" mass="47201">MTTTLPMPRVLSQGDAHPPMSQAEAVNEANRCLYCADAPCMQACPTHIDIPEFIRKISTGNTTGAAKTILQENFLGGTCARVCPVAELCQGACVMNKAAEKPIEIGRLQRHATDHLAEQGIAPFTRGTPTGRKVLVVGSGPAGLSAAAELAKVGHEVTVWERRALAGGLSTYGIITLREPVEVAQAEVDMVRDLGVQIHTDTALTSAQELRDVAKQYDAVFLGLGLGAVPALDIPGAELILDGLQYISEVKTEEPGAPRPKRVAVIGAGNTAIDAATTARTQGAEATIVYRRTAEEMTAFEHEYLFAVQAGITFSFLASPAEVLSSHGQVTGLRCTRMILGEPDEQGRRRPVPSGEPDLVVPCDAVISAIGQEKFDDDTGLGLPLTAGYLDTTRELVSTAEHLTNVFAGGDAIRHTGDASTVMAVQDGKIAARSINEFLRKDQNNG</sequence>
<dbReference type="InterPro" id="IPR036188">
    <property type="entry name" value="FAD/NAD-bd_sf"/>
</dbReference>
<evidence type="ECO:0000313" key="13">
    <source>
        <dbReference type="EMBL" id="ALC05706.1"/>
    </source>
</evidence>
<evidence type="ECO:0000256" key="7">
    <source>
        <dbReference type="ARBA" id="ARBA00047685"/>
    </source>
</evidence>
<dbReference type="EMBL" id="CP009220">
    <property type="protein sequence ID" value="ALC05706.1"/>
    <property type="molecule type" value="Genomic_DNA"/>
</dbReference>
<dbReference type="AlphaFoldDB" id="A0A0M5IG35"/>
<accession>A0A0M5IG35</accession>
<gene>
    <name evidence="13" type="ORF">CDES_06430</name>
</gene>
<dbReference type="PROSITE" id="PS51379">
    <property type="entry name" value="4FE4S_FER_2"/>
    <property type="match status" value="1"/>
</dbReference>
<evidence type="ECO:0000256" key="1">
    <source>
        <dbReference type="ARBA" id="ARBA00001917"/>
    </source>
</evidence>
<evidence type="ECO:0000256" key="5">
    <source>
        <dbReference type="ARBA" id="ARBA00030119"/>
    </source>
</evidence>
<dbReference type="Proteomes" id="UP000068067">
    <property type="component" value="Chromosome"/>
</dbReference>
<evidence type="ECO:0000256" key="10">
    <source>
        <dbReference type="ARBA" id="ARBA00049714"/>
    </source>
</evidence>
<dbReference type="PATRIC" id="fig|931089.4.peg.1304"/>
<dbReference type="EC" id="1.3.1.1" evidence="11"/>
<evidence type="ECO:0000259" key="12">
    <source>
        <dbReference type="PROSITE" id="PS51379"/>
    </source>
</evidence>
<evidence type="ECO:0000256" key="4">
    <source>
        <dbReference type="ARBA" id="ARBA00023002"/>
    </source>
</evidence>
<dbReference type="RefSeq" id="WP_231686514.1">
    <property type="nucleotide sequence ID" value="NZ_CP009220.1"/>
</dbReference>
<dbReference type="Gene3D" id="3.40.50.720">
    <property type="entry name" value="NAD(P)-binding Rossmann-like Domain"/>
    <property type="match status" value="1"/>
</dbReference>